<reference evidence="2 3" key="1">
    <citation type="submission" date="2016-10" db="EMBL/GenBank/DDBJ databases">
        <authorList>
            <person name="de Groot N.N."/>
        </authorList>
    </citation>
    <scope>NUCLEOTIDE SEQUENCE [LARGE SCALE GENOMIC DNA]</scope>
    <source>
        <strain evidence="2 3">CGMCC 1.5337</strain>
    </source>
</reference>
<evidence type="ECO:0000313" key="2">
    <source>
        <dbReference type="EMBL" id="SEW12913.1"/>
    </source>
</evidence>
<feature type="transmembrane region" description="Helical" evidence="1">
    <location>
        <begin position="40"/>
        <end position="57"/>
    </location>
</feature>
<dbReference type="Proteomes" id="UP000198518">
    <property type="component" value="Unassembled WGS sequence"/>
</dbReference>
<keyword evidence="1" id="KW-1133">Transmembrane helix</keyword>
<name>A0A1I0PF48_9EURY</name>
<evidence type="ECO:0000256" key="1">
    <source>
        <dbReference type="SAM" id="Phobius"/>
    </source>
</evidence>
<keyword evidence="1" id="KW-0812">Transmembrane</keyword>
<keyword evidence="3" id="KW-1185">Reference proteome</keyword>
<protein>
    <submittedName>
        <fullName evidence="2">Uncharacterized protein</fullName>
    </submittedName>
</protein>
<gene>
    <name evidence="2" type="ORF">SAMN04487945_1638</name>
</gene>
<dbReference type="RefSeq" id="WP_089668837.1">
    <property type="nucleotide sequence ID" value="NZ_FOJA01000001.1"/>
</dbReference>
<dbReference type="AlphaFoldDB" id="A0A1I0PF48"/>
<feature type="transmembrane region" description="Helical" evidence="1">
    <location>
        <begin position="12"/>
        <end position="34"/>
    </location>
</feature>
<keyword evidence="1" id="KW-0472">Membrane</keyword>
<sequence length="71" mass="7545">MLKALVEAASRGKLLAVQIILIGALTVRIMLSLAGKPEQAVSIIVPVFITAGLLFVIKRELGVFGLPLSFE</sequence>
<accession>A0A1I0PF48</accession>
<dbReference type="EMBL" id="FOJA01000001">
    <property type="protein sequence ID" value="SEW12913.1"/>
    <property type="molecule type" value="Genomic_DNA"/>
</dbReference>
<proteinExistence type="predicted"/>
<organism evidence="2 3">
    <name type="scientific">Halobacterium jilantaiense</name>
    <dbReference type="NCBI Taxonomy" id="355548"/>
    <lineage>
        <taxon>Archaea</taxon>
        <taxon>Methanobacteriati</taxon>
        <taxon>Methanobacteriota</taxon>
        <taxon>Stenosarchaea group</taxon>
        <taxon>Halobacteria</taxon>
        <taxon>Halobacteriales</taxon>
        <taxon>Halobacteriaceae</taxon>
        <taxon>Halobacterium</taxon>
    </lineage>
</organism>
<evidence type="ECO:0000313" key="3">
    <source>
        <dbReference type="Proteomes" id="UP000198518"/>
    </source>
</evidence>